<dbReference type="EMBL" id="LAZR01057879">
    <property type="protein sequence ID" value="KKK71117.1"/>
    <property type="molecule type" value="Genomic_DNA"/>
</dbReference>
<gene>
    <name evidence="1" type="ORF">LCGC14_2917200</name>
</gene>
<accession>A0A0F8XQ34</accession>
<feature type="non-terminal residue" evidence="1">
    <location>
        <position position="1"/>
    </location>
</feature>
<name>A0A0F8XQ34_9ZZZZ</name>
<organism evidence="1">
    <name type="scientific">marine sediment metagenome</name>
    <dbReference type="NCBI Taxonomy" id="412755"/>
    <lineage>
        <taxon>unclassified sequences</taxon>
        <taxon>metagenomes</taxon>
        <taxon>ecological metagenomes</taxon>
    </lineage>
</organism>
<evidence type="ECO:0000313" key="1">
    <source>
        <dbReference type="EMBL" id="KKK71117.1"/>
    </source>
</evidence>
<dbReference type="AlphaFoldDB" id="A0A0F8XQ34"/>
<comment type="caution">
    <text evidence="1">The sequence shown here is derived from an EMBL/GenBank/DDBJ whole genome shotgun (WGS) entry which is preliminary data.</text>
</comment>
<reference evidence="1" key="1">
    <citation type="journal article" date="2015" name="Nature">
        <title>Complex archaea that bridge the gap between prokaryotes and eukaryotes.</title>
        <authorList>
            <person name="Spang A."/>
            <person name="Saw J.H."/>
            <person name="Jorgensen S.L."/>
            <person name="Zaremba-Niedzwiedzka K."/>
            <person name="Martijn J."/>
            <person name="Lind A.E."/>
            <person name="van Eijk R."/>
            <person name="Schleper C."/>
            <person name="Guy L."/>
            <person name="Ettema T.J."/>
        </authorList>
    </citation>
    <scope>NUCLEOTIDE SEQUENCE</scope>
</reference>
<protein>
    <submittedName>
        <fullName evidence="1">Uncharacterized protein</fullName>
    </submittedName>
</protein>
<proteinExistence type="predicted"/>
<sequence>WCWIKPDGDKWFAADAMPDPFTDANDCDALKKYMQSQGWHIEIGWQHLNENAHSDSYLPAPAIYVEIWHCGTEQHERYDTDRGEPYTVAACACLALGIPLTVEDSVGG</sequence>